<dbReference type="InterPro" id="IPR008906">
    <property type="entry name" value="HATC_C_dom"/>
</dbReference>
<dbReference type="PANTHER" id="PTHR46481">
    <property type="entry name" value="ZINC FINGER BED DOMAIN-CONTAINING PROTEIN 4"/>
    <property type="match status" value="1"/>
</dbReference>
<dbReference type="InterPro" id="IPR052035">
    <property type="entry name" value="ZnF_BED_domain_contain"/>
</dbReference>
<evidence type="ECO:0000256" key="5">
    <source>
        <dbReference type="ARBA" id="ARBA00023242"/>
    </source>
</evidence>
<keyword evidence="2" id="KW-0479">Metal-binding</keyword>
<dbReference type="EMBL" id="JAACJK010000164">
    <property type="protein sequence ID" value="KAF5324871.1"/>
    <property type="molecule type" value="Genomic_DNA"/>
</dbReference>
<dbReference type="Pfam" id="PF05699">
    <property type="entry name" value="Dimer_Tnp_hAT"/>
    <property type="match status" value="1"/>
</dbReference>
<keyword evidence="8" id="KW-1185">Reference proteome</keyword>
<dbReference type="InterPro" id="IPR012337">
    <property type="entry name" value="RNaseH-like_sf"/>
</dbReference>
<comment type="subcellular location">
    <subcellularLocation>
        <location evidence="1">Nucleus</location>
    </subcellularLocation>
</comment>
<evidence type="ECO:0000256" key="3">
    <source>
        <dbReference type="ARBA" id="ARBA00022771"/>
    </source>
</evidence>
<evidence type="ECO:0000256" key="1">
    <source>
        <dbReference type="ARBA" id="ARBA00004123"/>
    </source>
</evidence>
<evidence type="ECO:0000259" key="6">
    <source>
        <dbReference type="Pfam" id="PF05699"/>
    </source>
</evidence>
<feature type="domain" description="HAT C-terminal dimerisation" evidence="6">
    <location>
        <begin position="4"/>
        <end position="59"/>
    </location>
</feature>
<dbReference type="GO" id="GO:0046983">
    <property type="term" value="F:protein dimerization activity"/>
    <property type="evidence" value="ECO:0007669"/>
    <property type="project" value="InterPro"/>
</dbReference>
<reference evidence="7 8" key="1">
    <citation type="journal article" date="2020" name="ISME J.">
        <title>Uncovering the hidden diversity of litter-decomposition mechanisms in mushroom-forming fungi.</title>
        <authorList>
            <person name="Floudas D."/>
            <person name="Bentzer J."/>
            <person name="Ahren D."/>
            <person name="Johansson T."/>
            <person name="Persson P."/>
            <person name="Tunlid A."/>
        </authorList>
    </citation>
    <scope>NUCLEOTIDE SEQUENCE [LARGE SCALE GENOMIC DNA]</scope>
    <source>
        <strain evidence="7 8">CBS 175.51</strain>
    </source>
</reference>
<keyword evidence="3" id="KW-0863">Zinc-finger</keyword>
<dbReference type="OrthoDB" id="1715602at2759"/>
<evidence type="ECO:0000313" key="7">
    <source>
        <dbReference type="EMBL" id="KAF5324871.1"/>
    </source>
</evidence>
<evidence type="ECO:0000256" key="4">
    <source>
        <dbReference type="ARBA" id="ARBA00022833"/>
    </source>
</evidence>
<keyword evidence="5" id="KW-0539">Nucleus</keyword>
<proteinExistence type="predicted"/>
<dbReference type="AlphaFoldDB" id="A0A8H5BL68"/>
<evidence type="ECO:0000313" key="8">
    <source>
        <dbReference type="Proteomes" id="UP000541558"/>
    </source>
</evidence>
<sequence>MLSELDRYLSKGTEKGVEDPLAWWHDHCGEYPRLWHMAHDYLTIPATSVAVECAWTKQKLVKNSDLFKATRLPEVKEDDETLVEYDYPIV</sequence>
<dbReference type="GO" id="GO:0008270">
    <property type="term" value="F:zinc ion binding"/>
    <property type="evidence" value="ECO:0007669"/>
    <property type="project" value="UniProtKB-KW"/>
</dbReference>
<accession>A0A8H5BL68</accession>
<keyword evidence="4" id="KW-0862">Zinc</keyword>
<gene>
    <name evidence="7" type="ORF">D9611_004424</name>
</gene>
<dbReference type="PANTHER" id="PTHR46481:SF10">
    <property type="entry name" value="ZINC FINGER BED DOMAIN-CONTAINING PROTEIN 39"/>
    <property type="match status" value="1"/>
</dbReference>
<name>A0A8H5BL68_9AGAR</name>
<comment type="caution">
    <text evidence="7">The sequence shown here is derived from an EMBL/GenBank/DDBJ whole genome shotgun (WGS) entry which is preliminary data.</text>
</comment>
<dbReference type="GO" id="GO:0005634">
    <property type="term" value="C:nucleus"/>
    <property type="evidence" value="ECO:0007669"/>
    <property type="project" value="UniProtKB-SubCell"/>
</dbReference>
<dbReference type="SUPFAM" id="SSF53098">
    <property type="entry name" value="Ribonuclease H-like"/>
    <property type="match status" value="1"/>
</dbReference>
<dbReference type="Proteomes" id="UP000541558">
    <property type="component" value="Unassembled WGS sequence"/>
</dbReference>
<evidence type="ECO:0000256" key="2">
    <source>
        <dbReference type="ARBA" id="ARBA00022723"/>
    </source>
</evidence>
<protein>
    <recommendedName>
        <fullName evidence="6">HAT C-terminal dimerisation domain-containing protein</fullName>
    </recommendedName>
</protein>
<organism evidence="7 8">
    <name type="scientific">Ephemerocybe angulata</name>
    <dbReference type="NCBI Taxonomy" id="980116"/>
    <lineage>
        <taxon>Eukaryota</taxon>
        <taxon>Fungi</taxon>
        <taxon>Dikarya</taxon>
        <taxon>Basidiomycota</taxon>
        <taxon>Agaricomycotina</taxon>
        <taxon>Agaricomycetes</taxon>
        <taxon>Agaricomycetidae</taxon>
        <taxon>Agaricales</taxon>
        <taxon>Agaricineae</taxon>
        <taxon>Psathyrellaceae</taxon>
        <taxon>Ephemerocybe</taxon>
    </lineage>
</organism>